<dbReference type="InterPro" id="IPR027417">
    <property type="entry name" value="P-loop_NTPase"/>
</dbReference>
<dbReference type="CDD" id="cd01673">
    <property type="entry name" value="dNK"/>
    <property type="match status" value="1"/>
</dbReference>
<dbReference type="SUPFAM" id="SSF55083">
    <property type="entry name" value="6-hydroxymethyl-7,8-dihydropterin pyrophosphokinase, HPPK"/>
    <property type="match status" value="1"/>
</dbReference>
<dbReference type="SUPFAM" id="SSF52540">
    <property type="entry name" value="P-loop containing nucleoside triphosphate hydrolases"/>
    <property type="match status" value="1"/>
</dbReference>
<evidence type="ECO:0000256" key="1">
    <source>
        <dbReference type="ARBA" id="ARBA00005051"/>
    </source>
</evidence>
<gene>
    <name evidence="15" type="ORF">SAMN05660776_0090</name>
</gene>
<feature type="domain" description="7,8-dihydro-6-hydroxymethylpterin-pyrophosphokinase" evidence="13">
    <location>
        <begin position="32"/>
        <end position="158"/>
    </location>
</feature>
<evidence type="ECO:0000256" key="10">
    <source>
        <dbReference type="ARBA" id="ARBA00029409"/>
    </source>
</evidence>
<reference evidence="16" key="1">
    <citation type="submission" date="2017-02" db="EMBL/GenBank/DDBJ databases">
        <authorList>
            <person name="Varghese N."/>
            <person name="Submissions S."/>
        </authorList>
    </citation>
    <scope>NUCLEOTIDE SEQUENCE [LARGE SCALE GENOMIC DNA]</scope>
    <source>
        <strain evidence="16">DSM 23405</strain>
    </source>
</reference>
<evidence type="ECO:0000313" key="16">
    <source>
        <dbReference type="Proteomes" id="UP000190230"/>
    </source>
</evidence>
<keyword evidence="5" id="KW-0808">Transferase</keyword>
<dbReference type="CDD" id="cd00483">
    <property type="entry name" value="HPPK"/>
    <property type="match status" value="1"/>
</dbReference>
<dbReference type="EC" id="2.7.6.3" evidence="3"/>
<dbReference type="InterPro" id="IPR035907">
    <property type="entry name" value="Hppk_sf"/>
</dbReference>
<evidence type="ECO:0000313" key="15">
    <source>
        <dbReference type="EMBL" id="SKB84961.1"/>
    </source>
</evidence>
<comment type="function">
    <text evidence="10">Catalyzes the transfer of pyrophosphate from adenosine triphosphate (ATP) to 6-hydroxymethyl-7,8-dihydropterin, an enzymatic step in folate biosynthesis pathway.</text>
</comment>
<protein>
    <recommendedName>
        <fullName evidence="4">2-amino-4-hydroxy-6-hydroxymethyldihydropteridine pyrophosphokinase</fullName>
        <ecNumber evidence="3">2.7.6.3</ecNumber>
    </recommendedName>
    <alternativeName>
        <fullName evidence="11">6-hydroxymethyl-7,8-dihydropterin pyrophosphokinase</fullName>
    </alternativeName>
    <alternativeName>
        <fullName evidence="12">7,8-dihydro-6-hydroxymethylpterin-pyrophosphokinase</fullName>
    </alternativeName>
</protein>
<comment type="pathway">
    <text evidence="1">Cofactor biosynthesis; tetrahydrofolate biosynthesis; 2-amino-4-hydroxy-6-hydroxymethyl-7,8-dihydropteridine diphosphate from 7,8-dihydroneopterin triphosphate: step 4/4.</text>
</comment>
<dbReference type="PANTHER" id="PTHR43071">
    <property type="entry name" value="2-AMINO-4-HYDROXY-6-HYDROXYMETHYLDIHYDROPTERIDINE PYROPHOSPHOKINASE"/>
    <property type="match status" value="1"/>
</dbReference>
<organism evidence="15 16">
    <name type="scientific">Salegentibacter holothuriorum</name>
    <dbReference type="NCBI Taxonomy" id="241145"/>
    <lineage>
        <taxon>Bacteria</taxon>
        <taxon>Pseudomonadati</taxon>
        <taxon>Bacteroidota</taxon>
        <taxon>Flavobacteriia</taxon>
        <taxon>Flavobacteriales</taxon>
        <taxon>Flavobacteriaceae</taxon>
        <taxon>Salegentibacter</taxon>
    </lineage>
</organism>
<evidence type="ECO:0000256" key="7">
    <source>
        <dbReference type="ARBA" id="ARBA00022777"/>
    </source>
</evidence>
<keyword evidence="16" id="KW-1185">Reference proteome</keyword>
<dbReference type="PANTHER" id="PTHR43071:SF1">
    <property type="entry name" value="2-AMINO-4-HYDROXY-6-HYDROXYMETHYLDIHYDROPTERIDINE PYROPHOSPHOKINASE"/>
    <property type="match status" value="1"/>
</dbReference>
<accession>A0A1T5ELZ2</accession>
<evidence type="ECO:0000259" key="13">
    <source>
        <dbReference type="Pfam" id="PF01288"/>
    </source>
</evidence>
<dbReference type="GO" id="GO:0046656">
    <property type="term" value="P:folic acid biosynthetic process"/>
    <property type="evidence" value="ECO:0007669"/>
    <property type="project" value="UniProtKB-KW"/>
</dbReference>
<dbReference type="GO" id="GO:0005524">
    <property type="term" value="F:ATP binding"/>
    <property type="evidence" value="ECO:0007669"/>
    <property type="project" value="UniProtKB-KW"/>
</dbReference>
<evidence type="ECO:0000256" key="4">
    <source>
        <dbReference type="ARBA" id="ARBA00016218"/>
    </source>
</evidence>
<name>A0A1T5ELZ2_9FLAO</name>
<evidence type="ECO:0000256" key="3">
    <source>
        <dbReference type="ARBA" id="ARBA00013253"/>
    </source>
</evidence>
<evidence type="ECO:0000259" key="14">
    <source>
        <dbReference type="Pfam" id="PF01712"/>
    </source>
</evidence>
<dbReference type="Gene3D" id="3.30.70.560">
    <property type="entry name" value="7,8-Dihydro-6-hydroxymethylpterin-pyrophosphokinase HPPK"/>
    <property type="match status" value="1"/>
</dbReference>
<dbReference type="InterPro" id="IPR031314">
    <property type="entry name" value="DNK_dom"/>
</dbReference>
<sequence length="400" mass="46534">MILFYLICCEIYRISFNNFSSVSLNSPKTVHIALGSNVGNRFELLQNALHKIYLEIGEVQQVSQVYETPAWGFEGDAFLNACIAVSTRFSAEEVLRKLLKIEADSGRVRSDAKNYQNRSLDLDILLFEDEVLETIDLIVPHPSMQNRKFVLLPLVDIAAKENHPVFKVSIEKLLKQVEDDSPIKAISERLEVPKKAFNLNKLNYIAVEGNIGAGKTSFSTMISEDFNAKLILERFKDNPFLPKFYEHKERYAFPLEMSFLADRYQQLSDDLAQYDLFKDFVISDYDVFKSLIFAKITLHEDEYALYHKLFHLMYKELVKPDLYIYLYQNTDRLLENIKARGRDYEQNIQPDYLMEINKSYLNFIKTQTNMKVQIIDISGKDFVNNRADYLSILEEIKKAP</sequence>
<keyword evidence="9" id="KW-0289">Folate biosynthesis</keyword>
<evidence type="ECO:0000256" key="5">
    <source>
        <dbReference type="ARBA" id="ARBA00022679"/>
    </source>
</evidence>
<evidence type="ECO:0000256" key="12">
    <source>
        <dbReference type="ARBA" id="ARBA00033413"/>
    </source>
</evidence>
<comment type="similarity">
    <text evidence="2">Belongs to the HPPK family.</text>
</comment>
<dbReference type="Pfam" id="PF01712">
    <property type="entry name" value="dNK"/>
    <property type="match status" value="1"/>
</dbReference>
<evidence type="ECO:0000256" key="9">
    <source>
        <dbReference type="ARBA" id="ARBA00022909"/>
    </source>
</evidence>
<evidence type="ECO:0000256" key="6">
    <source>
        <dbReference type="ARBA" id="ARBA00022741"/>
    </source>
</evidence>
<dbReference type="Pfam" id="PF01288">
    <property type="entry name" value="HPPK"/>
    <property type="match status" value="1"/>
</dbReference>
<dbReference type="STRING" id="241145.SAMN05660776_0090"/>
<proteinExistence type="inferred from homology"/>
<feature type="domain" description="Deoxynucleoside kinase" evidence="14">
    <location>
        <begin position="205"/>
        <end position="398"/>
    </location>
</feature>
<dbReference type="Proteomes" id="UP000190230">
    <property type="component" value="Unassembled WGS sequence"/>
</dbReference>
<evidence type="ECO:0000256" key="11">
    <source>
        <dbReference type="ARBA" id="ARBA00029766"/>
    </source>
</evidence>
<dbReference type="NCBIfam" id="TIGR01498">
    <property type="entry name" value="folK"/>
    <property type="match status" value="1"/>
</dbReference>
<dbReference type="GO" id="GO:0016301">
    <property type="term" value="F:kinase activity"/>
    <property type="evidence" value="ECO:0007669"/>
    <property type="project" value="UniProtKB-KW"/>
</dbReference>
<dbReference type="Gene3D" id="3.40.50.300">
    <property type="entry name" value="P-loop containing nucleotide triphosphate hydrolases"/>
    <property type="match status" value="1"/>
</dbReference>
<keyword evidence="7 15" id="KW-0418">Kinase</keyword>
<keyword evidence="6" id="KW-0547">Nucleotide-binding</keyword>
<dbReference type="UniPathway" id="UPA00077">
    <property type="reaction ID" value="UER00155"/>
</dbReference>
<dbReference type="GO" id="GO:0046654">
    <property type="term" value="P:tetrahydrofolate biosynthetic process"/>
    <property type="evidence" value="ECO:0007669"/>
    <property type="project" value="UniProtKB-UniPathway"/>
</dbReference>
<dbReference type="EMBL" id="FUYY01000011">
    <property type="protein sequence ID" value="SKB84961.1"/>
    <property type="molecule type" value="Genomic_DNA"/>
</dbReference>
<dbReference type="GO" id="GO:0003848">
    <property type="term" value="F:2-amino-4-hydroxy-6-hydroxymethyldihydropteridine diphosphokinase activity"/>
    <property type="evidence" value="ECO:0007669"/>
    <property type="project" value="UniProtKB-EC"/>
</dbReference>
<evidence type="ECO:0000256" key="2">
    <source>
        <dbReference type="ARBA" id="ARBA00005810"/>
    </source>
</evidence>
<evidence type="ECO:0000256" key="8">
    <source>
        <dbReference type="ARBA" id="ARBA00022840"/>
    </source>
</evidence>
<dbReference type="AlphaFoldDB" id="A0A1T5ELZ2"/>
<keyword evidence="8" id="KW-0067">ATP-binding</keyword>
<dbReference type="InterPro" id="IPR000550">
    <property type="entry name" value="Hppk"/>
</dbReference>